<dbReference type="Pfam" id="PF13447">
    <property type="entry name" value="Multi-haem_cyto"/>
    <property type="match status" value="2"/>
</dbReference>
<reference evidence="3 4" key="1">
    <citation type="submission" date="2020-08" db="EMBL/GenBank/DDBJ databases">
        <title>Bridging the membrane lipid divide: bacteria of the FCB group superphylum have the potential to synthesize archaeal ether lipids.</title>
        <authorList>
            <person name="Villanueva L."/>
            <person name="Von Meijenfeldt F.A.B."/>
            <person name="Westbye A.B."/>
            <person name="Yadav S."/>
            <person name="Hopmans E.C."/>
            <person name="Dutilh B.E."/>
            <person name="Sinninghe Damste J.S."/>
        </authorList>
    </citation>
    <scope>NUCLEOTIDE SEQUENCE [LARGE SCALE GENOMIC DNA]</scope>
    <source>
        <strain evidence="3">NIOZ-UU82</strain>
    </source>
</reference>
<dbReference type="AlphaFoldDB" id="A0A8J6TBD9"/>
<feature type="chain" id="PRO_5035313932" evidence="2">
    <location>
        <begin position="20"/>
        <end position="424"/>
    </location>
</feature>
<dbReference type="Gene3D" id="1.10.780.10">
    <property type="entry name" value="Hydroxylamine Oxidoreductase, Chain A, domain 1"/>
    <property type="match status" value="1"/>
</dbReference>
<comment type="caution">
    <text evidence="3">The sequence shown here is derived from an EMBL/GenBank/DDBJ whole genome shotgun (WGS) entry which is preliminary data.</text>
</comment>
<evidence type="ECO:0000256" key="2">
    <source>
        <dbReference type="SAM" id="SignalP"/>
    </source>
</evidence>
<proteinExistence type="predicted"/>
<accession>A0A8J6TBD9</accession>
<dbReference type="SUPFAM" id="SSF48695">
    <property type="entry name" value="Multiheme cytochromes"/>
    <property type="match status" value="1"/>
</dbReference>
<dbReference type="PANTHER" id="PTHR35038:SF8">
    <property type="entry name" value="C-TYPE POLYHEME CYTOCHROME OMCC"/>
    <property type="match status" value="1"/>
</dbReference>
<dbReference type="InterPro" id="IPR051829">
    <property type="entry name" value="Multiheme_Cytochr_ET"/>
</dbReference>
<dbReference type="EMBL" id="JACNLL010000031">
    <property type="protein sequence ID" value="MBC8199035.1"/>
    <property type="molecule type" value="Genomic_DNA"/>
</dbReference>
<feature type="signal peptide" evidence="2">
    <location>
        <begin position="1"/>
        <end position="19"/>
    </location>
</feature>
<protein>
    <submittedName>
        <fullName evidence="3">Cytochrome C</fullName>
    </submittedName>
</protein>
<dbReference type="InterPro" id="IPR036280">
    <property type="entry name" value="Multihaem_cyt_sf"/>
</dbReference>
<gene>
    <name evidence="3" type="ORF">H8E80_03195</name>
</gene>
<evidence type="ECO:0000256" key="1">
    <source>
        <dbReference type="ARBA" id="ARBA00022729"/>
    </source>
</evidence>
<name>A0A8J6TBD9_9BACT</name>
<organism evidence="3 4">
    <name type="scientific">Candidatus Desulfaltia bathyphila</name>
    <dbReference type="NCBI Taxonomy" id="2841697"/>
    <lineage>
        <taxon>Bacteria</taxon>
        <taxon>Pseudomonadati</taxon>
        <taxon>Thermodesulfobacteriota</taxon>
        <taxon>Desulfobacteria</taxon>
        <taxon>Desulfobacterales</taxon>
        <taxon>Desulfobacterales incertae sedis</taxon>
        <taxon>Candidatus Desulfaltia</taxon>
    </lineage>
</organism>
<dbReference type="Gene3D" id="1.20.850.10">
    <property type="entry name" value="Hydroxylamine Oxidoreductase, Chain A, domain 2"/>
    <property type="match status" value="1"/>
</dbReference>
<dbReference type="Proteomes" id="UP000603545">
    <property type="component" value="Unassembled WGS sequence"/>
</dbReference>
<dbReference type="PANTHER" id="PTHR35038">
    <property type="entry name" value="DISSIMILATORY SULFITE REDUCTASE SIRA"/>
    <property type="match status" value="1"/>
</dbReference>
<evidence type="ECO:0000313" key="4">
    <source>
        <dbReference type="Proteomes" id="UP000603545"/>
    </source>
</evidence>
<keyword evidence="1 2" id="KW-0732">Signal</keyword>
<sequence>MKRLIIFFFASLITPILMAGITLAEEGKVCISCHRAVTPLMVKDWQSSEHSDNEVTCDVCHGSKHKSKKTSRLARMPDENTCAECHEEQFDQFTKGKHNFGWTSLNALPVTHMEPDELMEGGKGCGGCHNMGVKSEAQKKELREKGYTYRTNSCDECHTRHTFSKKEAQDPKACRTCHMGFDHPQWEMYESSKHGVRYQMKEIGRLPKDAAAPTCQFCHLPDGTHTNKTAWGFLAVRLPLPKDKQWAKDRTTILKALGVLDPEGKPTARLDIIKAADFARLTEEDWQTERKKMIKTCKKCHSEKYARGELEKGDQMIRKADRLMAEAIKVVVELYKDGILKKPAHYSYAYPDFLHFYQTGGSYIEQVLFKMYMKHRMRTYQGVFHANPDYAYWYGWAAMTKDLDEVKKMANDLRFKADLQQKRR</sequence>
<evidence type="ECO:0000313" key="3">
    <source>
        <dbReference type="EMBL" id="MBC8199035.1"/>
    </source>
</evidence>